<dbReference type="RefSeq" id="WP_072429056.1">
    <property type="nucleotide sequence ID" value="NZ_FPKR01000010.1"/>
</dbReference>
<feature type="transmembrane region" description="Helical" evidence="8">
    <location>
        <begin position="262"/>
        <end position="283"/>
    </location>
</feature>
<reference evidence="10 11" key="1">
    <citation type="submission" date="2016-11" db="EMBL/GenBank/DDBJ databases">
        <authorList>
            <person name="Jaros S."/>
            <person name="Januszkiewicz K."/>
            <person name="Wedrychowicz H."/>
        </authorList>
    </citation>
    <scope>NUCLEOTIDE SEQUENCE [LARGE SCALE GENOMIC DNA]</scope>
    <source>
        <strain evidence="10 11">DSM 18899</strain>
    </source>
</reference>
<dbReference type="PANTHER" id="PTHR43271">
    <property type="entry name" value="BLL2771 PROTEIN"/>
    <property type="match status" value="1"/>
</dbReference>
<evidence type="ECO:0000256" key="5">
    <source>
        <dbReference type="ARBA" id="ARBA00022692"/>
    </source>
</evidence>
<dbReference type="SUPFAM" id="SSF103473">
    <property type="entry name" value="MFS general substrate transporter"/>
    <property type="match status" value="1"/>
</dbReference>
<keyword evidence="6 8" id="KW-1133">Transmembrane helix</keyword>
<feature type="transmembrane region" description="Helical" evidence="8">
    <location>
        <begin position="117"/>
        <end position="138"/>
    </location>
</feature>
<dbReference type="InterPro" id="IPR020846">
    <property type="entry name" value="MFS_dom"/>
</dbReference>
<dbReference type="Pfam" id="PF07690">
    <property type="entry name" value="MFS_1"/>
    <property type="match status" value="2"/>
</dbReference>
<evidence type="ECO:0000313" key="10">
    <source>
        <dbReference type="EMBL" id="SFZ77713.1"/>
    </source>
</evidence>
<name>A0A1K2HMD2_9NEIS</name>
<evidence type="ECO:0000256" key="3">
    <source>
        <dbReference type="ARBA" id="ARBA00022448"/>
    </source>
</evidence>
<dbReference type="Gene3D" id="1.20.1250.20">
    <property type="entry name" value="MFS general substrate transporter like domains"/>
    <property type="match status" value="1"/>
</dbReference>
<dbReference type="PROSITE" id="PS00216">
    <property type="entry name" value="SUGAR_TRANSPORT_1"/>
    <property type="match status" value="1"/>
</dbReference>
<comment type="subcellular location">
    <subcellularLocation>
        <location evidence="1">Cell membrane</location>
        <topology evidence="1">Multi-pass membrane protein</topology>
    </subcellularLocation>
</comment>
<feature type="transmembrane region" description="Helical" evidence="8">
    <location>
        <begin position="318"/>
        <end position="341"/>
    </location>
</feature>
<dbReference type="Proteomes" id="UP000186513">
    <property type="component" value="Unassembled WGS sequence"/>
</dbReference>
<dbReference type="OrthoDB" id="63984at2"/>
<feature type="domain" description="Major facilitator superfamily (MFS) profile" evidence="9">
    <location>
        <begin position="22"/>
        <end position="407"/>
    </location>
</feature>
<feature type="transmembrane region" description="Helical" evidence="8">
    <location>
        <begin position="150"/>
        <end position="169"/>
    </location>
</feature>
<dbReference type="InterPro" id="IPR011701">
    <property type="entry name" value="MFS"/>
</dbReference>
<organism evidence="10 11">
    <name type="scientific">Chitinimonas taiwanensis DSM 18899</name>
    <dbReference type="NCBI Taxonomy" id="1121279"/>
    <lineage>
        <taxon>Bacteria</taxon>
        <taxon>Pseudomonadati</taxon>
        <taxon>Pseudomonadota</taxon>
        <taxon>Betaproteobacteria</taxon>
        <taxon>Neisseriales</taxon>
        <taxon>Chitinibacteraceae</taxon>
        <taxon>Chitinimonas</taxon>
    </lineage>
</organism>
<dbReference type="STRING" id="1121279.SAMN02745887_02545"/>
<evidence type="ECO:0000256" key="8">
    <source>
        <dbReference type="SAM" id="Phobius"/>
    </source>
</evidence>
<feature type="transmembrane region" description="Helical" evidence="8">
    <location>
        <begin position="228"/>
        <end position="250"/>
    </location>
</feature>
<evidence type="ECO:0000256" key="1">
    <source>
        <dbReference type="ARBA" id="ARBA00004651"/>
    </source>
</evidence>
<feature type="transmembrane region" description="Helical" evidence="8">
    <location>
        <begin position="22"/>
        <end position="42"/>
    </location>
</feature>
<keyword evidence="3" id="KW-0813">Transport</keyword>
<feature type="transmembrane region" description="Helical" evidence="8">
    <location>
        <begin position="353"/>
        <end position="373"/>
    </location>
</feature>
<keyword evidence="11" id="KW-1185">Reference proteome</keyword>
<feature type="transmembrane region" description="Helical" evidence="8">
    <location>
        <begin position="54"/>
        <end position="80"/>
    </location>
</feature>
<evidence type="ECO:0000256" key="2">
    <source>
        <dbReference type="ARBA" id="ARBA00008335"/>
    </source>
</evidence>
<evidence type="ECO:0000259" key="9">
    <source>
        <dbReference type="PROSITE" id="PS50850"/>
    </source>
</evidence>
<dbReference type="GO" id="GO:0022857">
    <property type="term" value="F:transmembrane transporter activity"/>
    <property type="evidence" value="ECO:0007669"/>
    <property type="project" value="InterPro"/>
</dbReference>
<comment type="similarity">
    <text evidence="2">Belongs to the major facilitator superfamily.</text>
</comment>
<feature type="transmembrane region" description="Helical" evidence="8">
    <location>
        <begin position="175"/>
        <end position="197"/>
    </location>
</feature>
<dbReference type="InterPro" id="IPR005829">
    <property type="entry name" value="Sugar_transporter_CS"/>
</dbReference>
<dbReference type="CDD" id="cd17324">
    <property type="entry name" value="MFS_NepI_like"/>
    <property type="match status" value="1"/>
</dbReference>
<dbReference type="InterPro" id="IPR036259">
    <property type="entry name" value="MFS_trans_sf"/>
</dbReference>
<keyword evidence="4" id="KW-1003">Cell membrane</keyword>
<keyword evidence="7 8" id="KW-0472">Membrane</keyword>
<feature type="transmembrane region" description="Helical" evidence="8">
    <location>
        <begin position="295"/>
        <end position="312"/>
    </location>
</feature>
<accession>A0A1K2HMD2</accession>
<gene>
    <name evidence="10" type="ORF">SAMN02745887_02545</name>
</gene>
<dbReference type="EMBL" id="FPKR01000010">
    <property type="protein sequence ID" value="SFZ77713.1"/>
    <property type="molecule type" value="Genomic_DNA"/>
</dbReference>
<evidence type="ECO:0000256" key="6">
    <source>
        <dbReference type="ARBA" id="ARBA00022989"/>
    </source>
</evidence>
<evidence type="ECO:0000256" key="7">
    <source>
        <dbReference type="ARBA" id="ARBA00023136"/>
    </source>
</evidence>
<evidence type="ECO:0000256" key="4">
    <source>
        <dbReference type="ARBA" id="ARBA00022475"/>
    </source>
</evidence>
<dbReference type="GO" id="GO:0005886">
    <property type="term" value="C:plasma membrane"/>
    <property type="evidence" value="ECO:0007669"/>
    <property type="project" value="UniProtKB-SubCell"/>
</dbReference>
<proteinExistence type="inferred from homology"/>
<evidence type="ECO:0000313" key="11">
    <source>
        <dbReference type="Proteomes" id="UP000186513"/>
    </source>
</evidence>
<sequence>MSAATLAAPIQPSLKLSTASPAFRRTAFGAFIGGFGTFAMVYSLQPLMPQFSQAFAVSAATASGVVSASTGMLALGLIPASLLADRLGRKPVMNAALALGALLMLLSAWAPDFTSLLWLRAALGLVLAGLPAVAMAYLSEEIEPAVLGRVMGLYIAGNALGGMLGRFLTALLAEWFAWPVALAALGGLGLVCAGLFWHSLPPSRHFQPKPVGLAQLWRDARQHWRDPGLPWLFTSAFLLMGCFVSLYNYLGYRLHAAPYSLSSAQLGLVFLLYVLGMGASAWAGQLADRIGRRNVLWLMVATMAVGLLLTLLDPLPLIILGLAIATLGFFGAHSVASSWVGRRALQARALASALYLTAYYLGGSLIGWLSGLLWPLAGWSGLVSFLLLTLLACLAIALRLRGLAPLVPDRVMPTYSAAGVAPSAH</sequence>
<dbReference type="PANTHER" id="PTHR43271:SF1">
    <property type="entry name" value="INNER MEMBRANE TRANSPORT PROTEIN YNFM"/>
    <property type="match status" value="1"/>
</dbReference>
<feature type="transmembrane region" description="Helical" evidence="8">
    <location>
        <begin position="379"/>
        <end position="400"/>
    </location>
</feature>
<dbReference type="AlphaFoldDB" id="A0A1K2HMD2"/>
<feature type="transmembrane region" description="Helical" evidence="8">
    <location>
        <begin position="92"/>
        <end position="111"/>
    </location>
</feature>
<dbReference type="PROSITE" id="PS50850">
    <property type="entry name" value="MFS"/>
    <property type="match status" value="1"/>
</dbReference>
<protein>
    <submittedName>
        <fullName evidence="10">MFS transporter, YNFM family, putative membrane transport protein</fullName>
    </submittedName>
</protein>
<keyword evidence="5 8" id="KW-0812">Transmembrane</keyword>